<feature type="transmembrane region" description="Helical" evidence="6">
    <location>
        <begin position="21"/>
        <end position="40"/>
    </location>
</feature>
<proteinExistence type="predicted"/>
<dbReference type="EMBL" id="CP043494">
    <property type="protein sequence ID" value="WNG47805.1"/>
    <property type="molecule type" value="Genomic_DNA"/>
</dbReference>
<evidence type="ECO:0000256" key="3">
    <source>
        <dbReference type="ARBA" id="ARBA00022692"/>
    </source>
</evidence>
<keyword evidence="2" id="KW-1003">Cell membrane</keyword>
<keyword evidence="3 6" id="KW-0812">Transmembrane</keyword>
<evidence type="ECO:0000313" key="7">
    <source>
        <dbReference type="EMBL" id="WNG47805.1"/>
    </source>
</evidence>
<evidence type="ECO:0000256" key="6">
    <source>
        <dbReference type="SAM" id="Phobius"/>
    </source>
</evidence>
<feature type="transmembrane region" description="Helical" evidence="6">
    <location>
        <begin position="245"/>
        <end position="267"/>
    </location>
</feature>
<keyword evidence="8" id="KW-1185">Reference proteome</keyword>
<dbReference type="InterPro" id="IPR022791">
    <property type="entry name" value="L-PG_synthase/AglD"/>
</dbReference>
<evidence type="ECO:0000256" key="2">
    <source>
        <dbReference type="ARBA" id="ARBA00022475"/>
    </source>
</evidence>
<feature type="transmembrane region" description="Helical" evidence="6">
    <location>
        <begin position="176"/>
        <end position="198"/>
    </location>
</feature>
<protein>
    <submittedName>
        <fullName evidence="7">Flippase-like domain-containing protein</fullName>
    </submittedName>
</protein>
<accession>A0ABY9WXE0</accession>
<organism evidence="7 8">
    <name type="scientific">Archangium minus</name>
    <dbReference type="NCBI Taxonomy" id="83450"/>
    <lineage>
        <taxon>Bacteria</taxon>
        <taxon>Pseudomonadati</taxon>
        <taxon>Myxococcota</taxon>
        <taxon>Myxococcia</taxon>
        <taxon>Myxococcales</taxon>
        <taxon>Cystobacterineae</taxon>
        <taxon>Archangiaceae</taxon>
        <taxon>Archangium</taxon>
    </lineage>
</organism>
<sequence length="361" mass="38908">MRATASDSSTPLTSASITPRAMALYAVGLLTAGVCLFWTFRTVDLKHAWEAVALLGPWLPLTFIPFLFSLGLDGLGWSRILSVLGRRVEPLRLAALRVSVEALCISLPGGALFAETLKPVLLKNRHHVPLDEGVSVIAARKCFIILAHGLYLGLGVLLGWRFLADGSHRVLGVSGLPLLAAGASVALLSIALVSRWLIRGGLAGWLGRLLGRVPVRAVQRWVEERRTAFDQADGHLGRALALRQLALPALLYVGMWLCEATETFLLLRLFGFEVTWSDALAIESVMSVLKVLAFFVPAGLGVQDAGYAAFIAGMSGSQALHLAAAFALVKRARELFFLGLGYALLMLRPRRVQRSQSPATA</sequence>
<dbReference type="RefSeq" id="WP_395804562.1">
    <property type="nucleotide sequence ID" value="NZ_CP043494.1"/>
</dbReference>
<reference evidence="7 8" key="1">
    <citation type="submission" date="2019-08" db="EMBL/GenBank/DDBJ databases">
        <title>Archangium and Cystobacter genomes.</title>
        <authorList>
            <person name="Chen I.-C.K."/>
            <person name="Wielgoss S."/>
        </authorList>
    </citation>
    <scope>NUCLEOTIDE SEQUENCE [LARGE SCALE GENOMIC DNA]</scope>
    <source>
        <strain evidence="7 8">Cbm 6</strain>
    </source>
</reference>
<comment type="subcellular location">
    <subcellularLocation>
        <location evidence="1">Cell membrane</location>
        <topology evidence="1">Multi-pass membrane protein</topology>
    </subcellularLocation>
</comment>
<dbReference type="Proteomes" id="UP001611383">
    <property type="component" value="Chromosome"/>
</dbReference>
<dbReference type="Pfam" id="PF03706">
    <property type="entry name" value="LPG_synthase_TM"/>
    <property type="match status" value="1"/>
</dbReference>
<name>A0ABY9WXE0_9BACT</name>
<evidence type="ECO:0000256" key="1">
    <source>
        <dbReference type="ARBA" id="ARBA00004651"/>
    </source>
</evidence>
<feature type="transmembrane region" description="Helical" evidence="6">
    <location>
        <begin position="279"/>
        <end position="300"/>
    </location>
</feature>
<evidence type="ECO:0000313" key="8">
    <source>
        <dbReference type="Proteomes" id="UP001611383"/>
    </source>
</evidence>
<evidence type="ECO:0000256" key="4">
    <source>
        <dbReference type="ARBA" id="ARBA00022989"/>
    </source>
</evidence>
<feature type="transmembrane region" description="Helical" evidence="6">
    <location>
        <begin position="143"/>
        <end position="164"/>
    </location>
</feature>
<feature type="transmembrane region" description="Helical" evidence="6">
    <location>
        <begin position="306"/>
        <end position="329"/>
    </location>
</feature>
<evidence type="ECO:0000256" key="5">
    <source>
        <dbReference type="ARBA" id="ARBA00023136"/>
    </source>
</evidence>
<feature type="transmembrane region" description="Helical" evidence="6">
    <location>
        <begin position="52"/>
        <end position="72"/>
    </location>
</feature>
<keyword evidence="5 6" id="KW-0472">Membrane</keyword>
<keyword evidence="4 6" id="KW-1133">Transmembrane helix</keyword>
<gene>
    <name evidence="7" type="ORF">F0U60_29490</name>
</gene>